<dbReference type="InterPro" id="IPR052617">
    <property type="entry name" value="Huntingtin-int_K"/>
</dbReference>
<reference evidence="3" key="1">
    <citation type="submission" date="2021-01" db="EMBL/GenBank/DDBJ databases">
        <authorList>
            <person name="Corre E."/>
            <person name="Pelletier E."/>
            <person name="Niang G."/>
            <person name="Scheremetjew M."/>
            <person name="Finn R."/>
            <person name="Kale V."/>
            <person name="Holt S."/>
            <person name="Cochrane G."/>
            <person name="Meng A."/>
            <person name="Brown T."/>
            <person name="Cohen L."/>
        </authorList>
    </citation>
    <scope>NUCLEOTIDE SEQUENCE</scope>
    <source>
        <strain evidence="3">SL-175</strain>
    </source>
</reference>
<dbReference type="InterPro" id="IPR044034">
    <property type="entry name" value="NAC-like_UBA"/>
</dbReference>
<dbReference type="PANTHER" id="PTHR31184:SF2">
    <property type="entry name" value="HUNTINGTIN-INTERACTING PROTEIN K"/>
    <property type="match status" value="1"/>
</dbReference>
<sequence length="118" mass="12307">MAVVAGAGGDEEEGEEVEVVVGSGRDQPKGLGDNTMTGDEGADGEVDSGTAEGAMVLLEESKAEKEVEAARLRELAKVKIDLEDVALIVAEIEVEKKAAELRLREHGGDVVAALQSYV</sequence>
<dbReference type="EMBL" id="HBFC01017175">
    <property type="protein sequence ID" value="CAD8707525.1"/>
    <property type="molecule type" value="Transcribed_RNA"/>
</dbReference>
<dbReference type="CDD" id="cd14361">
    <property type="entry name" value="UBA_HYPK"/>
    <property type="match status" value="1"/>
</dbReference>
<dbReference type="GO" id="GO:0050821">
    <property type="term" value="P:protein stabilization"/>
    <property type="evidence" value="ECO:0007669"/>
    <property type="project" value="TreeGrafter"/>
</dbReference>
<dbReference type="InterPro" id="IPR038922">
    <property type="entry name" value="HYPK_UBA"/>
</dbReference>
<evidence type="ECO:0000256" key="1">
    <source>
        <dbReference type="SAM" id="MobiDB-lite"/>
    </source>
</evidence>
<feature type="compositionally biased region" description="Acidic residues" evidence="1">
    <location>
        <begin position="9"/>
        <end position="18"/>
    </location>
</feature>
<proteinExistence type="predicted"/>
<evidence type="ECO:0000259" key="2">
    <source>
        <dbReference type="Pfam" id="PF19026"/>
    </source>
</evidence>
<dbReference type="Gene3D" id="1.10.8.10">
    <property type="entry name" value="DNA helicase RuvA subunit, C-terminal domain"/>
    <property type="match status" value="1"/>
</dbReference>
<dbReference type="AlphaFoldDB" id="A0A7S0X7H6"/>
<feature type="domain" description="Nascent polypeptide-associated complex subunit alpha-like UBA" evidence="2">
    <location>
        <begin position="78"/>
        <end position="118"/>
    </location>
</feature>
<feature type="region of interest" description="Disordered" evidence="1">
    <location>
        <begin position="1"/>
        <end position="48"/>
    </location>
</feature>
<protein>
    <recommendedName>
        <fullName evidence="2">Nascent polypeptide-associated complex subunit alpha-like UBA domain-containing protein</fullName>
    </recommendedName>
</protein>
<evidence type="ECO:0000313" key="3">
    <source>
        <dbReference type="EMBL" id="CAD8707525.1"/>
    </source>
</evidence>
<dbReference type="PANTHER" id="PTHR31184">
    <property type="entry name" value="HUNTINGTIN-INTERACTING PROTEIN K FAMILY MEMBER"/>
    <property type="match status" value="1"/>
</dbReference>
<name>A0A7S0X7H6_9CHLO</name>
<dbReference type="Pfam" id="PF19026">
    <property type="entry name" value="UBA_HYPK"/>
    <property type="match status" value="1"/>
</dbReference>
<accession>A0A7S0X7H6</accession>
<gene>
    <name evidence="3" type="ORF">MANT1106_LOCUS10208</name>
</gene>
<organism evidence="3">
    <name type="scientific">Mantoniella antarctica</name>
    <dbReference type="NCBI Taxonomy" id="81844"/>
    <lineage>
        <taxon>Eukaryota</taxon>
        <taxon>Viridiplantae</taxon>
        <taxon>Chlorophyta</taxon>
        <taxon>Mamiellophyceae</taxon>
        <taxon>Mamiellales</taxon>
        <taxon>Mamiellaceae</taxon>
        <taxon>Mantoniella</taxon>
    </lineage>
</organism>